<dbReference type="Proteomes" id="UP001152561">
    <property type="component" value="Unassembled WGS sequence"/>
</dbReference>
<feature type="region of interest" description="Disordered" evidence="1">
    <location>
        <begin position="55"/>
        <end position="75"/>
    </location>
</feature>
<evidence type="ECO:0000313" key="3">
    <source>
        <dbReference type="Proteomes" id="UP001152561"/>
    </source>
</evidence>
<gene>
    <name evidence="2" type="ORF">K7X08_023749</name>
</gene>
<dbReference type="AlphaFoldDB" id="A0A9Q1LAW0"/>
<accession>A0A9Q1LAW0</accession>
<evidence type="ECO:0000256" key="1">
    <source>
        <dbReference type="SAM" id="MobiDB-lite"/>
    </source>
</evidence>
<keyword evidence="3" id="KW-1185">Reference proteome</keyword>
<proteinExistence type="predicted"/>
<protein>
    <submittedName>
        <fullName evidence="2">Uncharacterized protein</fullName>
    </submittedName>
</protein>
<sequence>MLEKATVRRYGIYFSSLVTRLCRLAKVPEKKSDIVPPAEPLLQPNKMSICKELVEVDNSEGSDDDNLEDSPEEEEMDVHIAALVQTSQGVRELFSSTLEEKFVLLEGEIFSDLYW</sequence>
<comment type="caution">
    <text evidence="2">The sequence shown here is derived from an EMBL/GenBank/DDBJ whole genome shotgun (WGS) entry which is preliminary data.</text>
</comment>
<reference evidence="3" key="1">
    <citation type="journal article" date="2023" name="Proc. Natl. Acad. Sci. U.S.A.">
        <title>Genomic and structural basis for evolution of tropane alkaloid biosynthesis.</title>
        <authorList>
            <person name="Wanga Y.-J."/>
            <person name="Taina T."/>
            <person name="Yua J.-Y."/>
            <person name="Lia J."/>
            <person name="Xua B."/>
            <person name="Chenc J."/>
            <person name="D'Auriad J.C."/>
            <person name="Huanga J.-P."/>
            <person name="Huanga S.-X."/>
        </authorList>
    </citation>
    <scope>NUCLEOTIDE SEQUENCE [LARGE SCALE GENOMIC DNA]</scope>
    <source>
        <strain evidence="3">cv. KIB-2019</strain>
    </source>
</reference>
<name>A0A9Q1LAW0_9SOLA</name>
<organism evidence="2 3">
    <name type="scientific">Anisodus acutangulus</name>
    <dbReference type="NCBI Taxonomy" id="402998"/>
    <lineage>
        <taxon>Eukaryota</taxon>
        <taxon>Viridiplantae</taxon>
        <taxon>Streptophyta</taxon>
        <taxon>Embryophyta</taxon>
        <taxon>Tracheophyta</taxon>
        <taxon>Spermatophyta</taxon>
        <taxon>Magnoliopsida</taxon>
        <taxon>eudicotyledons</taxon>
        <taxon>Gunneridae</taxon>
        <taxon>Pentapetalae</taxon>
        <taxon>asterids</taxon>
        <taxon>lamiids</taxon>
        <taxon>Solanales</taxon>
        <taxon>Solanaceae</taxon>
        <taxon>Solanoideae</taxon>
        <taxon>Hyoscyameae</taxon>
        <taxon>Anisodus</taxon>
    </lineage>
</organism>
<evidence type="ECO:0000313" key="2">
    <source>
        <dbReference type="EMBL" id="KAJ8530868.1"/>
    </source>
</evidence>
<dbReference type="EMBL" id="JAJAGQ010000021">
    <property type="protein sequence ID" value="KAJ8530868.1"/>
    <property type="molecule type" value="Genomic_DNA"/>
</dbReference>